<evidence type="ECO:0000256" key="5">
    <source>
        <dbReference type="ARBA" id="ARBA00013189"/>
    </source>
</evidence>
<dbReference type="GO" id="GO:0005829">
    <property type="term" value="C:cytosol"/>
    <property type="evidence" value="ECO:0007669"/>
    <property type="project" value="TreeGrafter"/>
</dbReference>
<organism evidence="12 13">
    <name type="scientific">Marivirga atlantica</name>
    <dbReference type="NCBI Taxonomy" id="1548457"/>
    <lineage>
        <taxon>Bacteria</taxon>
        <taxon>Pseudomonadati</taxon>
        <taxon>Bacteroidota</taxon>
        <taxon>Cytophagia</taxon>
        <taxon>Cytophagales</taxon>
        <taxon>Marivirgaceae</taxon>
        <taxon>Marivirga</taxon>
    </lineage>
</organism>
<comment type="similarity">
    <text evidence="4 10">Belongs to the NAD(P)-dependent epimerase/dehydratase family.</text>
</comment>
<dbReference type="PANTHER" id="PTHR43725">
    <property type="entry name" value="UDP-GLUCOSE 4-EPIMERASE"/>
    <property type="match status" value="1"/>
</dbReference>
<comment type="cofactor">
    <cofactor evidence="2 10">
        <name>NAD(+)</name>
        <dbReference type="ChEBI" id="CHEBI:57540"/>
    </cofactor>
</comment>
<evidence type="ECO:0000256" key="4">
    <source>
        <dbReference type="ARBA" id="ARBA00007637"/>
    </source>
</evidence>
<dbReference type="Proteomes" id="UP000642920">
    <property type="component" value="Unassembled WGS sequence"/>
</dbReference>
<evidence type="ECO:0000313" key="13">
    <source>
        <dbReference type="Proteomes" id="UP000642920"/>
    </source>
</evidence>
<evidence type="ECO:0000256" key="3">
    <source>
        <dbReference type="ARBA" id="ARBA00004947"/>
    </source>
</evidence>
<dbReference type="EMBL" id="JAERQG010000002">
    <property type="protein sequence ID" value="MBL0765711.1"/>
    <property type="molecule type" value="Genomic_DNA"/>
</dbReference>
<dbReference type="RefSeq" id="WP_201920865.1">
    <property type="nucleotide sequence ID" value="NZ_JAERQG010000002.1"/>
</dbReference>
<dbReference type="Gene3D" id="3.90.25.10">
    <property type="entry name" value="UDP-galactose 4-epimerase, domain 1"/>
    <property type="match status" value="1"/>
</dbReference>
<keyword evidence="10" id="KW-0119">Carbohydrate metabolism</keyword>
<keyword evidence="7 10" id="KW-0520">NAD</keyword>
<accession>A0A937DJZ5</accession>
<dbReference type="NCBIfam" id="TIGR01179">
    <property type="entry name" value="galE"/>
    <property type="match status" value="1"/>
</dbReference>
<evidence type="ECO:0000256" key="10">
    <source>
        <dbReference type="RuleBase" id="RU366046"/>
    </source>
</evidence>
<name>A0A937DJZ5_9BACT</name>
<feature type="domain" description="NAD-dependent epimerase/dehydratase" evidence="11">
    <location>
        <begin position="7"/>
        <end position="268"/>
    </location>
</feature>
<keyword evidence="13" id="KW-1185">Reference proteome</keyword>
<dbReference type="GO" id="GO:0006012">
    <property type="term" value="P:galactose metabolic process"/>
    <property type="evidence" value="ECO:0007669"/>
    <property type="project" value="UniProtKB-KW"/>
</dbReference>
<comment type="catalytic activity">
    <reaction evidence="1 10">
        <text>UDP-alpha-D-glucose = UDP-alpha-D-galactose</text>
        <dbReference type="Rhea" id="RHEA:22168"/>
        <dbReference type="ChEBI" id="CHEBI:58885"/>
        <dbReference type="ChEBI" id="CHEBI:66914"/>
        <dbReference type="EC" id="5.1.3.2"/>
    </reaction>
</comment>
<evidence type="ECO:0000256" key="6">
    <source>
        <dbReference type="ARBA" id="ARBA00018569"/>
    </source>
</evidence>
<comment type="caution">
    <text evidence="12">The sequence shown here is derived from an EMBL/GenBank/DDBJ whole genome shotgun (WGS) entry which is preliminary data.</text>
</comment>
<protein>
    <recommendedName>
        <fullName evidence="6 10">UDP-glucose 4-epimerase</fullName>
        <ecNumber evidence="5 10">5.1.3.2</ecNumber>
    </recommendedName>
</protein>
<evidence type="ECO:0000256" key="8">
    <source>
        <dbReference type="ARBA" id="ARBA00023144"/>
    </source>
</evidence>
<dbReference type="InterPro" id="IPR005886">
    <property type="entry name" value="UDP_G4E"/>
</dbReference>
<dbReference type="Pfam" id="PF01370">
    <property type="entry name" value="Epimerase"/>
    <property type="match status" value="1"/>
</dbReference>
<dbReference type="InterPro" id="IPR036291">
    <property type="entry name" value="NAD(P)-bd_dom_sf"/>
</dbReference>
<keyword evidence="8" id="KW-0299">Galactose metabolism</keyword>
<evidence type="ECO:0000259" key="11">
    <source>
        <dbReference type="Pfam" id="PF01370"/>
    </source>
</evidence>
<sequence>MKHLKNILVTGGAGYIGSHTVTKLSEAGFRAIVVDDFRNSYQSVIENLNELCLIKPLFFNVDCTNRVVLKRIFETHHIYGVIHFAAYKSVEDSINKPAAYFQNNINSLVTITELMNEFNVDKLVFSSSCTVYGEPDSIMVSEDSPLQEAKTPYGYSKQVGEDFLKFLVKSEDNIIKPIILRYFNPVGAHPSGLIGELPINKPRNLMPLVCQSAAEMIGPIKVFGTDYDTPDGSCIRDFIHVLDLADAHIKSLDYAKQMDEPLEVFNVGTGRGTSVLELINSFQAINHIEVPHVLGERRDGDIVKIYADTTKINNKLNWSSQYSMEDAIAHSWNWQQNLLSQKVF</sequence>
<evidence type="ECO:0000256" key="1">
    <source>
        <dbReference type="ARBA" id="ARBA00000083"/>
    </source>
</evidence>
<comment type="pathway">
    <text evidence="3 10">Carbohydrate metabolism; galactose metabolism.</text>
</comment>
<keyword evidence="9 10" id="KW-0413">Isomerase</keyword>
<dbReference type="Gene3D" id="3.40.50.720">
    <property type="entry name" value="NAD(P)-binding Rossmann-like Domain"/>
    <property type="match status" value="1"/>
</dbReference>
<dbReference type="AlphaFoldDB" id="A0A937DJZ5"/>
<dbReference type="CDD" id="cd05247">
    <property type="entry name" value="UDP_G4E_1_SDR_e"/>
    <property type="match status" value="1"/>
</dbReference>
<gene>
    <name evidence="12" type="primary">galE</name>
    <name evidence="12" type="ORF">JKP34_10645</name>
</gene>
<dbReference type="SUPFAM" id="SSF51735">
    <property type="entry name" value="NAD(P)-binding Rossmann-fold domains"/>
    <property type="match status" value="1"/>
</dbReference>
<evidence type="ECO:0000313" key="12">
    <source>
        <dbReference type="EMBL" id="MBL0765711.1"/>
    </source>
</evidence>
<evidence type="ECO:0000256" key="7">
    <source>
        <dbReference type="ARBA" id="ARBA00023027"/>
    </source>
</evidence>
<comment type="subunit">
    <text evidence="10">Homodimer.</text>
</comment>
<reference evidence="12" key="1">
    <citation type="submission" date="2021-01" db="EMBL/GenBank/DDBJ databases">
        <title>Marivirga sp. nov., isolated from intertidal surface sediments.</title>
        <authorList>
            <person name="Zhang M."/>
        </authorList>
    </citation>
    <scope>NUCLEOTIDE SEQUENCE</scope>
    <source>
        <strain evidence="12">SM1354</strain>
    </source>
</reference>
<dbReference type="GO" id="GO:0003978">
    <property type="term" value="F:UDP-glucose 4-epimerase activity"/>
    <property type="evidence" value="ECO:0007669"/>
    <property type="project" value="UniProtKB-UniRule"/>
</dbReference>
<evidence type="ECO:0000256" key="2">
    <source>
        <dbReference type="ARBA" id="ARBA00001911"/>
    </source>
</evidence>
<dbReference type="InterPro" id="IPR001509">
    <property type="entry name" value="Epimerase_deHydtase"/>
</dbReference>
<proteinExistence type="inferred from homology"/>
<dbReference type="PANTHER" id="PTHR43725:SF47">
    <property type="entry name" value="UDP-GLUCOSE 4-EPIMERASE"/>
    <property type="match status" value="1"/>
</dbReference>
<dbReference type="EC" id="5.1.3.2" evidence="5 10"/>
<evidence type="ECO:0000256" key="9">
    <source>
        <dbReference type="ARBA" id="ARBA00023235"/>
    </source>
</evidence>